<evidence type="ECO:0000256" key="2">
    <source>
        <dbReference type="SAM" id="Coils"/>
    </source>
</evidence>
<dbReference type="AlphaFoldDB" id="B5YMU8"/>
<reference evidence="5 6" key="1">
    <citation type="journal article" date="2004" name="Science">
        <title>The genome of the diatom Thalassiosira pseudonana: ecology, evolution, and metabolism.</title>
        <authorList>
            <person name="Armbrust E.V."/>
            <person name="Berges J.A."/>
            <person name="Bowler C."/>
            <person name="Green B.R."/>
            <person name="Martinez D."/>
            <person name="Putnam N.H."/>
            <person name="Zhou S."/>
            <person name="Allen A.E."/>
            <person name="Apt K.E."/>
            <person name="Bechner M."/>
            <person name="Brzezinski M.A."/>
            <person name="Chaal B.K."/>
            <person name="Chiovitti A."/>
            <person name="Davis A.K."/>
            <person name="Demarest M.S."/>
            <person name="Detter J.C."/>
            <person name="Glavina T."/>
            <person name="Goodstein D."/>
            <person name="Hadi M.Z."/>
            <person name="Hellsten U."/>
            <person name="Hildebrand M."/>
            <person name="Jenkins B.D."/>
            <person name="Jurka J."/>
            <person name="Kapitonov V.V."/>
            <person name="Kroger N."/>
            <person name="Lau W.W."/>
            <person name="Lane T.W."/>
            <person name="Larimer F.W."/>
            <person name="Lippmeier J.C."/>
            <person name="Lucas S."/>
            <person name="Medina M."/>
            <person name="Montsant A."/>
            <person name="Obornik M."/>
            <person name="Parker M.S."/>
            <person name="Palenik B."/>
            <person name="Pazour G.J."/>
            <person name="Richardson P.M."/>
            <person name="Rynearson T.A."/>
            <person name="Saito M.A."/>
            <person name="Schwartz D.C."/>
            <person name="Thamatrakoln K."/>
            <person name="Valentin K."/>
            <person name="Vardi A."/>
            <person name="Wilkerson F.P."/>
            <person name="Rokhsar D.S."/>
        </authorList>
    </citation>
    <scope>NUCLEOTIDE SEQUENCE [LARGE SCALE GENOMIC DNA]</scope>
    <source>
        <strain evidence="5 6">CCMP1335</strain>
    </source>
</reference>
<dbReference type="EMBL" id="CP001160">
    <property type="protein sequence ID" value="ACI64873.1"/>
    <property type="molecule type" value="Genomic_DNA"/>
</dbReference>
<accession>B5YMU8</accession>
<dbReference type="eggNOG" id="ENOG502T824">
    <property type="taxonomic scope" value="Eukaryota"/>
</dbReference>
<dbReference type="Proteomes" id="UP000001449">
    <property type="component" value="Chromosome 7"/>
</dbReference>
<protein>
    <recommendedName>
        <fullName evidence="4">HMG box domain-containing protein</fullName>
    </recommendedName>
</protein>
<dbReference type="InterPro" id="IPR036910">
    <property type="entry name" value="HMG_box_dom_sf"/>
</dbReference>
<evidence type="ECO:0000313" key="5">
    <source>
        <dbReference type="EMBL" id="ACI64873.1"/>
    </source>
</evidence>
<feature type="compositionally biased region" description="Low complexity" evidence="3">
    <location>
        <begin position="268"/>
        <end position="278"/>
    </location>
</feature>
<evidence type="ECO:0000256" key="1">
    <source>
        <dbReference type="PROSITE-ProRule" id="PRU00267"/>
    </source>
</evidence>
<feature type="domain" description="HMG box" evidence="4">
    <location>
        <begin position="10"/>
        <end position="129"/>
    </location>
</feature>
<dbReference type="InterPro" id="IPR009071">
    <property type="entry name" value="HMG_box_dom"/>
</dbReference>
<evidence type="ECO:0000256" key="3">
    <source>
        <dbReference type="SAM" id="MobiDB-lite"/>
    </source>
</evidence>
<feature type="region of interest" description="Disordered" evidence="3">
    <location>
        <begin position="267"/>
        <end position="286"/>
    </location>
</feature>
<keyword evidence="1" id="KW-0238">DNA-binding</keyword>
<feature type="DNA-binding region" description="HMG box" evidence="1">
    <location>
        <begin position="10"/>
        <end position="129"/>
    </location>
</feature>
<reference evidence="5 6" key="2">
    <citation type="journal article" date="2008" name="Nature">
        <title>The Phaeodactylum genome reveals the evolutionary history of diatom genomes.</title>
        <authorList>
            <person name="Bowler C."/>
            <person name="Allen A.E."/>
            <person name="Badger J.H."/>
            <person name="Grimwood J."/>
            <person name="Jabbari K."/>
            <person name="Kuo A."/>
            <person name="Maheswari U."/>
            <person name="Martens C."/>
            <person name="Maumus F."/>
            <person name="Otillar R.P."/>
            <person name="Rayko E."/>
            <person name="Salamov A."/>
            <person name="Vandepoele K."/>
            <person name="Beszteri B."/>
            <person name="Gruber A."/>
            <person name="Heijde M."/>
            <person name="Katinka M."/>
            <person name="Mock T."/>
            <person name="Valentin K."/>
            <person name="Verret F."/>
            <person name="Berges J.A."/>
            <person name="Brownlee C."/>
            <person name="Cadoret J.P."/>
            <person name="Chiovitti A."/>
            <person name="Choi C.J."/>
            <person name="Coesel S."/>
            <person name="De Martino A."/>
            <person name="Detter J.C."/>
            <person name="Durkin C."/>
            <person name="Falciatore A."/>
            <person name="Fournet J."/>
            <person name="Haruta M."/>
            <person name="Huysman M.J."/>
            <person name="Jenkins B.D."/>
            <person name="Jiroutova K."/>
            <person name="Jorgensen R.E."/>
            <person name="Joubert Y."/>
            <person name="Kaplan A."/>
            <person name="Kroger N."/>
            <person name="Kroth P.G."/>
            <person name="La Roche J."/>
            <person name="Lindquist E."/>
            <person name="Lommer M."/>
            <person name="Martin-Jezequel V."/>
            <person name="Lopez P.J."/>
            <person name="Lucas S."/>
            <person name="Mangogna M."/>
            <person name="McGinnis K."/>
            <person name="Medlin L.K."/>
            <person name="Montsant A."/>
            <person name="Oudot-Le Secq M.P."/>
            <person name="Napoli C."/>
            <person name="Obornik M."/>
            <person name="Parker M.S."/>
            <person name="Petit J.L."/>
            <person name="Porcel B.M."/>
            <person name="Poulsen N."/>
            <person name="Robison M."/>
            <person name="Rychlewski L."/>
            <person name="Rynearson T.A."/>
            <person name="Schmutz J."/>
            <person name="Shapiro H."/>
            <person name="Siaut M."/>
            <person name="Stanley M."/>
            <person name="Sussman M.R."/>
            <person name="Taylor A.R."/>
            <person name="Vardi A."/>
            <person name="von Dassow P."/>
            <person name="Vyverman W."/>
            <person name="Willis A."/>
            <person name="Wyrwicz L.S."/>
            <person name="Rokhsar D.S."/>
            <person name="Weissenbach J."/>
            <person name="Armbrust E.V."/>
            <person name="Green B.R."/>
            <person name="Van de Peer Y."/>
            <person name="Grigoriev I.V."/>
        </authorList>
    </citation>
    <scope>NUCLEOTIDE SEQUENCE [LARGE SCALE GENOMIC DNA]</scope>
    <source>
        <strain evidence="5 6">CCMP1335</strain>
    </source>
</reference>
<keyword evidence="1" id="KW-0539">Nucleus</keyword>
<keyword evidence="6" id="KW-1185">Reference proteome</keyword>
<evidence type="ECO:0000313" key="6">
    <source>
        <dbReference type="Proteomes" id="UP000001449"/>
    </source>
</evidence>
<dbReference type="GO" id="GO:0005634">
    <property type="term" value="C:nucleus"/>
    <property type="evidence" value="ECO:0000318"/>
    <property type="project" value="GO_Central"/>
</dbReference>
<dbReference type="PROSITE" id="PS50118">
    <property type="entry name" value="HMG_BOX_2"/>
    <property type="match status" value="1"/>
</dbReference>
<dbReference type="GeneID" id="7444092"/>
<evidence type="ECO:0000259" key="4">
    <source>
        <dbReference type="PROSITE" id="PS50118"/>
    </source>
</evidence>
<dbReference type="PaxDb" id="35128-Thaps23446"/>
<name>B5YMU8_THAPS</name>
<proteinExistence type="predicted"/>
<dbReference type="GO" id="GO:0003677">
    <property type="term" value="F:DNA binding"/>
    <property type="evidence" value="ECO:0007669"/>
    <property type="project" value="UniProtKB-UniRule"/>
</dbReference>
<keyword evidence="2" id="KW-0175">Coiled coil</keyword>
<dbReference type="InParanoid" id="B5YMU8"/>
<dbReference type="SUPFAM" id="SSF47095">
    <property type="entry name" value="HMG-box"/>
    <property type="match status" value="1"/>
</dbReference>
<organism evidence="5 6">
    <name type="scientific">Thalassiosira pseudonana</name>
    <name type="common">Marine diatom</name>
    <name type="synonym">Cyclotella nana</name>
    <dbReference type="NCBI Taxonomy" id="35128"/>
    <lineage>
        <taxon>Eukaryota</taxon>
        <taxon>Sar</taxon>
        <taxon>Stramenopiles</taxon>
        <taxon>Ochrophyta</taxon>
        <taxon>Bacillariophyta</taxon>
        <taxon>Coscinodiscophyceae</taxon>
        <taxon>Thalassiosirophycidae</taxon>
        <taxon>Thalassiosirales</taxon>
        <taxon>Thalassiosiraceae</taxon>
        <taxon>Thalassiosira</taxon>
    </lineage>
</organism>
<dbReference type="Gene3D" id="1.10.30.10">
    <property type="entry name" value="High mobility group box domain"/>
    <property type="match status" value="1"/>
</dbReference>
<dbReference type="RefSeq" id="XP_002296156.1">
    <property type="nucleotide sequence ID" value="XM_002296120.1"/>
</dbReference>
<sequence>MTTHTSIRKPMRPLTAYHIFFQIEREYIIQTTPGSSADSSIHAHKQYLPNVPAKYSNIKLSHDWYAGPGKRSKRKHRKSHGKIGFLELSRVVSGRWANLEMEDPETKRFVTGIAKRELDEYKREMQEYEEMIQQTGGVVVQPKAKSSASSTKKAKLAIKAPVVPSSTSYMCTRGVSKHQRHQHNEQVKSLYHRQSSYVITPPGTPPPLPPLPESVQSSGFELELLPEAALSSVAAVASAPSSADEVAAKEEEVDYSISIVDSMGHHIPSSSPSPSMMSGDKRDHPELEEESLVDPLFELKFDEQEASPANKQRYMVTRCNSMVLEVEEMYKLWSSQ</sequence>
<gene>
    <name evidence="5" type="ORF">THAPS_23446</name>
</gene>
<dbReference type="KEGG" id="tps:THAPS_23446"/>
<dbReference type="HOGENOM" id="CLU_827684_0_0_1"/>
<feature type="coiled-coil region" evidence="2">
    <location>
        <begin position="111"/>
        <end position="138"/>
    </location>
</feature>